<evidence type="ECO:0000256" key="2">
    <source>
        <dbReference type="ARBA" id="ARBA00023043"/>
    </source>
</evidence>
<evidence type="ECO:0000256" key="3">
    <source>
        <dbReference type="PROSITE-ProRule" id="PRU00023"/>
    </source>
</evidence>
<dbReference type="Gene3D" id="1.25.40.20">
    <property type="entry name" value="Ankyrin repeat-containing domain"/>
    <property type="match status" value="1"/>
</dbReference>
<dbReference type="PANTHER" id="PTHR24198">
    <property type="entry name" value="ANKYRIN REPEAT AND PROTEIN KINASE DOMAIN-CONTAINING PROTEIN"/>
    <property type="match status" value="1"/>
</dbReference>
<evidence type="ECO:0000313" key="5">
    <source>
        <dbReference type="Proteomes" id="UP001175000"/>
    </source>
</evidence>
<keyword evidence="2 3" id="KW-0040">ANK repeat</keyword>
<dbReference type="SUPFAM" id="SSF48403">
    <property type="entry name" value="Ankyrin repeat"/>
    <property type="match status" value="1"/>
</dbReference>
<comment type="caution">
    <text evidence="4">The sequence shown here is derived from an EMBL/GenBank/DDBJ whole genome shotgun (WGS) entry which is preliminary data.</text>
</comment>
<keyword evidence="1" id="KW-0677">Repeat</keyword>
<keyword evidence="5" id="KW-1185">Reference proteome</keyword>
<dbReference type="PROSITE" id="PS50088">
    <property type="entry name" value="ANK_REPEAT"/>
    <property type="match status" value="1"/>
</dbReference>
<dbReference type="AlphaFoldDB" id="A0AA39WFH3"/>
<proteinExistence type="predicted"/>
<dbReference type="PROSITE" id="PS50297">
    <property type="entry name" value="ANK_REP_REGION"/>
    <property type="match status" value="1"/>
</dbReference>
<reference evidence="4" key="1">
    <citation type="submission" date="2023-06" db="EMBL/GenBank/DDBJ databases">
        <title>Genome-scale phylogeny and comparative genomics of the fungal order Sordariales.</title>
        <authorList>
            <consortium name="Lawrence Berkeley National Laboratory"/>
            <person name="Hensen N."/>
            <person name="Bonometti L."/>
            <person name="Westerberg I."/>
            <person name="Brannstrom I.O."/>
            <person name="Guillou S."/>
            <person name="Cros-Aarteil S."/>
            <person name="Calhoun S."/>
            <person name="Haridas S."/>
            <person name="Kuo A."/>
            <person name="Mondo S."/>
            <person name="Pangilinan J."/>
            <person name="Riley R."/>
            <person name="Labutti K."/>
            <person name="Andreopoulos B."/>
            <person name="Lipzen A."/>
            <person name="Chen C."/>
            <person name="Yanf M."/>
            <person name="Daum C."/>
            <person name="Ng V."/>
            <person name="Clum A."/>
            <person name="Steindorff A."/>
            <person name="Ohm R."/>
            <person name="Martin F."/>
            <person name="Silar P."/>
            <person name="Natvig D."/>
            <person name="Lalanne C."/>
            <person name="Gautier V."/>
            <person name="Ament-Velasquez S.L."/>
            <person name="Kruys A."/>
            <person name="Hutchinson M.I."/>
            <person name="Powell A.J."/>
            <person name="Barry K."/>
            <person name="Miller A.N."/>
            <person name="Grigoriev I.V."/>
            <person name="Debuchy R."/>
            <person name="Gladieux P."/>
            <person name="Thoren M.H."/>
            <person name="Johannesson H."/>
        </authorList>
    </citation>
    <scope>NUCLEOTIDE SEQUENCE</scope>
    <source>
        <strain evidence="4">CBS 606.72</strain>
    </source>
</reference>
<dbReference type="Pfam" id="PF00023">
    <property type="entry name" value="Ank"/>
    <property type="match status" value="1"/>
</dbReference>
<accession>A0AA39WFH3</accession>
<evidence type="ECO:0000256" key="1">
    <source>
        <dbReference type="ARBA" id="ARBA00022737"/>
    </source>
</evidence>
<gene>
    <name evidence="4" type="ORF">B0T14DRAFT_570368</name>
</gene>
<protein>
    <submittedName>
        <fullName evidence="4">Uncharacterized protein</fullName>
    </submittedName>
</protein>
<dbReference type="PANTHER" id="PTHR24198:SF194">
    <property type="entry name" value="INVERSIN-A"/>
    <property type="match status" value="1"/>
</dbReference>
<organism evidence="4 5">
    <name type="scientific">Immersiella caudata</name>
    <dbReference type="NCBI Taxonomy" id="314043"/>
    <lineage>
        <taxon>Eukaryota</taxon>
        <taxon>Fungi</taxon>
        <taxon>Dikarya</taxon>
        <taxon>Ascomycota</taxon>
        <taxon>Pezizomycotina</taxon>
        <taxon>Sordariomycetes</taxon>
        <taxon>Sordariomycetidae</taxon>
        <taxon>Sordariales</taxon>
        <taxon>Lasiosphaeriaceae</taxon>
        <taxon>Immersiella</taxon>
    </lineage>
</organism>
<dbReference type="SMART" id="SM00248">
    <property type="entry name" value="ANK"/>
    <property type="match status" value="3"/>
</dbReference>
<name>A0AA39WFH3_9PEZI</name>
<dbReference type="InterPro" id="IPR036770">
    <property type="entry name" value="Ankyrin_rpt-contain_sf"/>
</dbReference>
<evidence type="ECO:0000313" key="4">
    <source>
        <dbReference type="EMBL" id="KAK0614433.1"/>
    </source>
</evidence>
<feature type="repeat" description="ANK" evidence="3">
    <location>
        <begin position="112"/>
        <end position="144"/>
    </location>
</feature>
<sequence length="259" mass="28884">MEMLRLAMYPPSMADQDTTKFAGFPVGCVDKDTDPRGKDLYQAKGGGGDEKPGHLLVPVLFLRGLPGVGLRPPPYDDAVDATRGNLDMVRGLLDAGVEMDLGVEADGNLSAGDFHPLSMATQHGHEEIVDLLLERGTHVNYPSRRGSAIVYAAVGGSLAIVRKLLAQGALARDECCYRTLQEALIREHTKMAELLLRERPEMDPRVLYTEGKMWWKSVLEADVDSMVDMMRERYRPEDASFWVWLEAEHARLPRRTPRP</sequence>
<dbReference type="Proteomes" id="UP001175000">
    <property type="component" value="Unassembled WGS sequence"/>
</dbReference>
<dbReference type="EMBL" id="JAULSU010000006">
    <property type="protein sequence ID" value="KAK0614433.1"/>
    <property type="molecule type" value="Genomic_DNA"/>
</dbReference>
<dbReference type="InterPro" id="IPR002110">
    <property type="entry name" value="Ankyrin_rpt"/>
</dbReference>